<feature type="compositionally biased region" description="Basic and acidic residues" evidence="1">
    <location>
        <begin position="71"/>
        <end position="87"/>
    </location>
</feature>
<protein>
    <submittedName>
        <fullName evidence="2">Lipoprotein</fullName>
    </submittedName>
</protein>
<dbReference type="AlphaFoldDB" id="A0A810L716"/>
<keyword evidence="2" id="KW-0449">Lipoprotein</keyword>
<feature type="compositionally biased region" description="Low complexity" evidence="1">
    <location>
        <begin position="88"/>
        <end position="111"/>
    </location>
</feature>
<proteinExistence type="predicted"/>
<dbReference type="InterPro" id="IPR006311">
    <property type="entry name" value="TAT_signal"/>
</dbReference>
<feature type="region of interest" description="Disordered" evidence="1">
    <location>
        <begin position="71"/>
        <end position="111"/>
    </location>
</feature>
<reference evidence="2" key="1">
    <citation type="submission" date="2020-08" db="EMBL/GenBank/DDBJ databases">
        <title>Whole genome shotgun sequence of Actinocatenispora sera NBRC 101916.</title>
        <authorList>
            <person name="Komaki H."/>
            <person name="Tamura T."/>
        </authorList>
    </citation>
    <scope>NUCLEOTIDE SEQUENCE</scope>
    <source>
        <strain evidence="2">NBRC 101916</strain>
    </source>
</reference>
<name>A0A810L716_9ACTN</name>
<dbReference type="PROSITE" id="PS51318">
    <property type="entry name" value="TAT"/>
    <property type="match status" value="1"/>
</dbReference>
<evidence type="ECO:0000313" key="2">
    <source>
        <dbReference type="EMBL" id="BCJ31027.1"/>
    </source>
</evidence>
<sequence length="159" mass="16600">MVSSNVPRRGVLTGGVAAAVALTAGLTGCRDTPKAQPPSPILPVRADSLALLAAYDATLRRHPDLADRLKPLREDHHRHVRELDRELGSATPSASGSATPSPSTSPVPAGADAALGALTGQEKRCEQHARRSCLTAPDRYATLFGSIAACRASHVEALR</sequence>
<evidence type="ECO:0000256" key="1">
    <source>
        <dbReference type="SAM" id="MobiDB-lite"/>
    </source>
</evidence>
<dbReference type="KEGG" id="aser:Asera_51350"/>
<gene>
    <name evidence="2" type="ORF">Asera_51350</name>
</gene>
<dbReference type="OrthoDB" id="3397301at2"/>
<evidence type="ECO:0000313" key="3">
    <source>
        <dbReference type="Proteomes" id="UP000680750"/>
    </source>
</evidence>
<keyword evidence="3" id="KW-1185">Reference proteome</keyword>
<dbReference type="Proteomes" id="UP000680750">
    <property type="component" value="Chromosome"/>
</dbReference>
<dbReference type="RefSeq" id="WP_157034817.1">
    <property type="nucleotide sequence ID" value="NZ_AP023354.1"/>
</dbReference>
<organism evidence="2 3">
    <name type="scientific">Actinocatenispora sera</name>
    <dbReference type="NCBI Taxonomy" id="390989"/>
    <lineage>
        <taxon>Bacteria</taxon>
        <taxon>Bacillati</taxon>
        <taxon>Actinomycetota</taxon>
        <taxon>Actinomycetes</taxon>
        <taxon>Micromonosporales</taxon>
        <taxon>Micromonosporaceae</taxon>
        <taxon>Actinocatenispora</taxon>
    </lineage>
</organism>
<dbReference type="EMBL" id="AP023354">
    <property type="protein sequence ID" value="BCJ31027.1"/>
    <property type="molecule type" value="Genomic_DNA"/>
</dbReference>
<accession>A0A810L716</accession>